<dbReference type="AlphaFoldDB" id="A0AAV7SDG8"/>
<protein>
    <submittedName>
        <fullName evidence="2">Uncharacterized protein</fullName>
    </submittedName>
</protein>
<evidence type="ECO:0000313" key="3">
    <source>
        <dbReference type="Proteomes" id="UP001066276"/>
    </source>
</evidence>
<dbReference type="EMBL" id="JANPWB010000008">
    <property type="protein sequence ID" value="KAJ1162227.1"/>
    <property type="molecule type" value="Genomic_DNA"/>
</dbReference>
<name>A0AAV7SDG8_PLEWA</name>
<gene>
    <name evidence="2" type="ORF">NDU88_002696</name>
</gene>
<feature type="compositionally biased region" description="Polar residues" evidence="1">
    <location>
        <begin position="68"/>
        <end position="79"/>
    </location>
</feature>
<keyword evidence="3" id="KW-1185">Reference proteome</keyword>
<evidence type="ECO:0000256" key="1">
    <source>
        <dbReference type="SAM" id="MobiDB-lite"/>
    </source>
</evidence>
<accession>A0AAV7SDG8</accession>
<feature type="compositionally biased region" description="Basic and acidic residues" evidence="1">
    <location>
        <begin position="45"/>
        <end position="56"/>
    </location>
</feature>
<feature type="compositionally biased region" description="Basic and acidic residues" evidence="1">
    <location>
        <begin position="7"/>
        <end position="16"/>
    </location>
</feature>
<proteinExistence type="predicted"/>
<organism evidence="2 3">
    <name type="scientific">Pleurodeles waltl</name>
    <name type="common">Iberian ribbed newt</name>
    <dbReference type="NCBI Taxonomy" id="8319"/>
    <lineage>
        <taxon>Eukaryota</taxon>
        <taxon>Metazoa</taxon>
        <taxon>Chordata</taxon>
        <taxon>Craniata</taxon>
        <taxon>Vertebrata</taxon>
        <taxon>Euteleostomi</taxon>
        <taxon>Amphibia</taxon>
        <taxon>Batrachia</taxon>
        <taxon>Caudata</taxon>
        <taxon>Salamandroidea</taxon>
        <taxon>Salamandridae</taxon>
        <taxon>Pleurodelinae</taxon>
        <taxon>Pleurodeles</taxon>
    </lineage>
</organism>
<feature type="compositionally biased region" description="Basic and acidic residues" evidence="1">
    <location>
        <begin position="114"/>
        <end position="123"/>
    </location>
</feature>
<dbReference type="Proteomes" id="UP001066276">
    <property type="component" value="Chromosome 4_2"/>
</dbReference>
<comment type="caution">
    <text evidence="2">The sequence shown here is derived from an EMBL/GenBank/DDBJ whole genome shotgun (WGS) entry which is preliminary data.</text>
</comment>
<sequence>MAWCRSAFERSDRSDPHTSATGAATAWDDLEVTPRSTLPIGSELYLRDPGDLKGEVQEFEGSADGQRGSFQEASENPNQRLVRAQVKRRPLGFLGIPEDGARPERRTITGPTWGKDRRPREANPYDPPRFKRSVAKPGQEHALKMWWKEVPYGAGEEASRNLREHPSKRQKRIQWQQYAKKAYEPTKMNPGATGKVYTVAGDFRQSQRYDPSLKNAWQQALNHEENVLLVVGEEEEMCGILP</sequence>
<reference evidence="2" key="1">
    <citation type="journal article" date="2022" name="bioRxiv">
        <title>Sequencing and chromosome-scale assembly of the giantPleurodeles waltlgenome.</title>
        <authorList>
            <person name="Brown T."/>
            <person name="Elewa A."/>
            <person name="Iarovenko S."/>
            <person name="Subramanian E."/>
            <person name="Araus A.J."/>
            <person name="Petzold A."/>
            <person name="Susuki M."/>
            <person name="Suzuki K.-i.T."/>
            <person name="Hayashi T."/>
            <person name="Toyoda A."/>
            <person name="Oliveira C."/>
            <person name="Osipova E."/>
            <person name="Leigh N.D."/>
            <person name="Simon A."/>
            <person name="Yun M.H."/>
        </authorList>
    </citation>
    <scope>NUCLEOTIDE SEQUENCE</scope>
    <source>
        <strain evidence="2">20211129_DDA</strain>
        <tissue evidence="2">Liver</tissue>
    </source>
</reference>
<evidence type="ECO:0000313" key="2">
    <source>
        <dbReference type="EMBL" id="KAJ1162227.1"/>
    </source>
</evidence>
<feature type="region of interest" description="Disordered" evidence="1">
    <location>
        <begin position="1"/>
        <end position="137"/>
    </location>
</feature>